<protein>
    <submittedName>
        <fullName evidence="10">SH3 domain protein</fullName>
    </submittedName>
</protein>
<dbReference type="SMART" id="SM00287">
    <property type="entry name" value="SH3b"/>
    <property type="match status" value="1"/>
</dbReference>
<evidence type="ECO:0000256" key="2">
    <source>
        <dbReference type="ARBA" id="ARBA00022692"/>
    </source>
</evidence>
<keyword evidence="4 7" id="KW-1133">Transmembrane helix</keyword>
<feature type="coiled-coil region" evidence="6">
    <location>
        <begin position="96"/>
        <end position="123"/>
    </location>
</feature>
<evidence type="ECO:0000256" key="5">
    <source>
        <dbReference type="ARBA" id="ARBA00023136"/>
    </source>
</evidence>
<comment type="subcellular location">
    <subcellularLocation>
        <location evidence="1">Membrane</location>
        <topology evidence="1">Single-pass membrane protein</topology>
    </subcellularLocation>
</comment>
<feature type="domain" description="SH3b" evidence="9">
    <location>
        <begin position="24"/>
        <end position="90"/>
    </location>
</feature>
<dbReference type="AlphaFoldDB" id="A0A4S3K139"/>
<evidence type="ECO:0000256" key="7">
    <source>
        <dbReference type="SAM" id="Phobius"/>
    </source>
</evidence>
<keyword evidence="11" id="KW-1185">Reference proteome</keyword>
<proteinExistence type="predicted"/>
<keyword evidence="3 8" id="KW-0732">Signal</keyword>
<evidence type="ECO:0000256" key="4">
    <source>
        <dbReference type="ARBA" id="ARBA00022989"/>
    </source>
</evidence>
<reference evidence="10 11" key="1">
    <citation type="submission" date="2019-03" db="EMBL/GenBank/DDBJ databases">
        <title>Genomic Encyclopedia of Type Strains, Phase IV (KMG-IV): sequencing the most valuable type-strain genomes for metagenomic binning, comparative biology and taxonomic classification.</title>
        <authorList>
            <person name="Goeker M."/>
        </authorList>
    </citation>
    <scope>NUCLEOTIDE SEQUENCE [LARGE SCALE GENOMIC DNA]</scope>
    <source>
        <strain evidence="10 11">DSM 26377</strain>
    </source>
</reference>
<dbReference type="InterPro" id="IPR003646">
    <property type="entry name" value="SH3-like_bac-type"/>
</dbReference>
<evidence type="ECO:0000313" key="10">
    <source>
        <dbReference type="EMBL" id="TDU30846.1"/>
    </source>
</evidence>
<keyword evidence="6" id="KW-0175">Coiled coil</keyword>
<evidence type="ECO:0000256" key="3">
    <source>
        <dbReference type="ARBA" id="ARBA00022729"/>
    </source>
</evidence>
<dbReference type="PROSITE" id="PS51781">
    <property type="entry name" value="SH3B"/>
    <property type="match status" value="1"/>
</dbReference>
<name>A0A4S3K139_9GAMM</name>
<gene>
    <name evidence="10" type="ORF">DFR24_0203</name>
</gene>
<keyword evidence="5 7" id="KW-0472">Membrane</keyword>
<organism evidence="10 11">
    <name type="scientific">Panacagrimonas perspica</name>
    <dbReference type="NCBI Taxonomy" id="381431"/>
    <lineage>
        <taxon>Bacteria</taxon>
        <taxon>Pseudomonadati</taxon>
        <taxon>Pseudomonadota</taxon>
        <taxon>Gammaproteobacteria</taxon>
        <taxon>Nevskiales</taxon>
        <taxon>Nevskiaceae</taxon>
        <taxon>Panacagrimonas</taxon>
    </lineage>
</organism>
<evidence type="ECO:0000313" key="11">
    <source>
        <dbReference type="Proteomes" id="UP000295341"/>
    </source>
</evidence>
<dbReference type="NCBIfam" id="TIGR04211">
    <property type="entry name" value="SH3_and_anchor"/>
    <property type="match status" value="1"/>
</dbReference>
<comment type="caution">
    <text evidence="10">The sequence shown here is derived from an EMBL/GenBank/DDBJ whole genome shotgun (WGS) entry which is preliminary data.</text>
</comment>
<dbReference type="GO" id="GO:0016020">
    <property type="term" value="C:membrane"/>
    <property type="evidence" value="ECO:0007669"/>
    <property type="project" value="UniProtKB-SubCell"/>
</dbReference>
<evidence type="ECO:0000256" key="6">
    <source>
        <dbReference type="SAM" id="Coils"/>
    </source>
</evidence>
<accession>A0A4S3K139</accession>
<keyword evidence="2 7" id="KW-0812">Transmembrane</keyword>
<feature type="chain" id="PRO_5030100146" evidence="8">
    <location>
        <begin position="22"/>
        <end position="191"/>
    </location>
</feature>
<dbReference type="OrthoDB" id="9790951at2"/>
<dbReference type="Gene3D" id="2.30.30.40">
    <property type="entry name" value="SH3 Domains"/>
    <property type="match status" value="1"/>
</dbReference>
<dbReference type="InterPro" id="IPR016476">
    <property type="entry name" value="SH3_dom_pro"/>
</dbReference>
<evidence type="ECO:0000256" key="8">
    <source>
        <dbReference type="SAM" id="SignalP"/>
    </source>
</evidence>
<dbReference type="Proteomes" id="UP000295341">
    <property type="component" value="Unassembled WGS sequence"/>
</dbReference>
<feature type="transmembrane region" description="Helical" evidence="7">
    <location>
        <begin position="156"/>
        <end position="176"/>
    </location>
</feature>
<evidence type="ECO:0000259" key="9">
    <source>
        <dbReference type="PROSITE" id="PS51781"/>
    </source>
</evidence>
<evidence type="ECO:0000256" key="1">
    <source>
        <dbReference type="ARBA" id="ARBA00004167"/>
    </source>
</evidence>
<dbReference type="RefSeq" id="WP_133879484.1">
    <property type="nucleotide sequence ID" value="NZ_MWIN01000023.1"/>
</dbReference>
<sequence>MHARAIAAALLWMTAPLGVHAGDSDTRYISDETAVTLREDKGMSAPVAALLKSGAKVQLLENDADSGYSRVKVAPGRDGWVLTRYLSTEPAARERLAATLSELTQQQAMVRKLESENLRLRESAKKTGAPAPVVAAVESPVMAGPGSSTLSQGSDAVLMGTGAGLFIAGLLTGLLIPMIRRTRSPRWGTQS</sequence>
<feature type="signal peptide" evidence="8">
    <location>
        <begin position="1"/>
        <end position="21"/>
    </location>
</feature>
<dbReference type="EMBL" id="SOBT01000008">
    <property type="protein sequence ID" value="TDU30846.1"/>
    <property type="molecule type" value="Genomic_DNA"/>
</dbReference>